<dbReference type="Proteomes" id="UP001339962">
    <property type="component" value="Unassembled WGS sequence"/>
</dbReference>
<dbReference type="EMBL" id="JARTLI010000004">
    <property type="protein sequence ID" value="MED5050932.1"/>
    <property type="molecule type" value="Genomic_DNA"/>
</dbReference>
<evidence type="ECO:0000313" key="2">
    <source>
        <dbReference type="EMBL" id="MDE8562692.1"/>
    </source>
</evidence>
<dbReference type="InterPro" id="IPR025418">
    <property type="entry name" value="YrhC-like"/>
</dbReference>
<gene>
    <name evidence="3" type="ORF">P9850_03470</name>
    <name evidence="2" type="ORF">PNH38_02200</name>
</gene>
<keyword evidence="1" id="KW-1133">Transmembrane helix</keyword>
<keyword evidence="1" id="KW-0812">Transmembrane</keyword>
<reference evidence="3 5" key="2">
    <citation type="submission" date="2023-03" db="EMBL/GenBank/DDBJ databases">
        <title>Bacillus Genome Sequencing.</title>
        <authorList>
            <person name="Dunlap C."/>
        </authorList>
    </citation>
    <scope>NUCLEOTIDE SEQUENCE [LARGE SCALE GENOMIC DNA]</scope>
    <source>
        <strain evidence="3 5">NRS-38</strain>
    </source>
</reference>
<evidence type="ECO:0000256" key="1">
    <source>
        <dbReference type="SAM" id="Phobius"/>
    </source>
</evidence>
<dbReference type="Pfam" id="PF14143">
    <property type="entry name" value="YrhC"/>
    <property type="match status" value="1"/>
</dbReference>
<evidence type="ECO:0000313" key="5">
    <source>
        <dbReference type="Proteomes" id="UP001339962"/>
    </source>
</evidence>
<comment type="caution">
    <text evidence="3">The sequence shown here is derived from an EMBL/GenBank/DDBJ whole genome shotgun (WGS) entry which is preliminary data.</text>
</comment>
<evidence type="ECO:0000313" key="4">
    <source>
        <dbReference type="Proteomes" id="UP001213979"/>
    </source>
</evidence>
<dbReference type="AlphaFoldDB" id="A0ABD5IRL3"/>
<organism evidence="3 5">
    <name type="scientific">Anoxybacteroides rupiense</name>
    <dbReference type="NCBI Taxonomy" id="311460"/>
    <lineage>
        <taxon>Bacteria</taxon>
        <taxon>Bacillati</taxon>
        <taxon>Bacillota</taxon>
        <taxon>Bacilli</taxon>
        <taxon>Bacillales</taxon>
        <taxon>Anoxybacillaceae</taxon>
        <taxon>Anoxybacteroides</taxon>
    </lineage>
</organism>
<keyword evidence="1" id="KW-0472">Membrane</keyword>
<keyword evidence="4" id="KW-1185">Reference proteome</keyword>
<feature type="transmembrane region" description="Helical" evidence="1">
    <location>
        <begin position="21"/>
        <end position="40"/>
    </location>
</feature>
<reference evidence="2 4" key="1">
    <citation type="submission" date="2023-01" db="EMBL/GenBank/DDBJ databases">
        <title>Genome-based reclassification of Anoxybacillus geothermalis as a later heterotypic synonym of Anoxybacillus rupiensis.</title>
        <authorList>
            <person name="Inan Bektas K."/>
            <person name="Canakci S."/>
            <person name="Belduz A.A."/>
            <person name="Guler H.H."/>
        </authorList>
    </citation>
    <scope>NUCLEOTIDE SEQUENCE [LARGE SCALE GENOMIC DNA]</scope>
    <source>
        <strain evidence="2 4">DSM 17127</strain>
    </source>
</reference>
<accession>A0ABD5IRL3</accession>
<feature type="transmembrane region" description="Helical" evidence="1">
    <location>
        <begin position="46"/>
        <end position="63"/>
    </location>
</feature>
<protein>
    <submittedName>
        <fullName evidence="3">YrhC family protein</fullName>
    </submittedName>
</protein>
<name>A0ABD5IRL3_9BACL</name>
<dbReference type="EMBL" id="JAQOTG010000001">
    <property type="protein sequence ID" value="MDE8562692.1"/>
    <property type="molecule type" value="Genomic_DNA"/>
</dbReference>
<sequence>MRQRERKQLRAKVNDYKMYSLVLLAIGALFYLGVILPDALEAGKKPLILIAIAAFLAASIYFLRRSASCRRMLEDEDEMSL</sequence>
<dbReference type="Proteomes" id="UP001213979">
    <property type="component" value="Unassembled WGS sequence"/>
</dbReference>
<dbReference type="RefSeq" id="WP_275191664.1">
    <property type="nucleotide sequence ID" value="NZ_JAQOTG010000001.1"/>
</dbReference>
<evidence type="ECO:0000313" key="3">
    <source>
        <dbReference type="EMBL" id="MED5050932.1"/>
    </source>
</evidence>
<proteinExistence type="predicted"/>